<gene>
    <name evidence="1" type="ORF">B2A_08566</name>
</gene>
<sequence>MPIAEVASSVGVSETSARASLERSIEKLRAARARRPQPIVDHARHADLNGAMAFAFARAGEFLGDAEIVGDARAAVDRILEGAYRPDRGVAHRLEPTGPSGFGLLDDQVQIARALTELAGVTAEPKYARRADEILSLV</sequence>
<reference evidence="1" key="2">
    <citation type="journal article" date="2014" name="ISME J.">
        <title>Microbial stratification in low pH oxic and suboxic macroscopic growths along an acid mine drainage.</title>
        <authorList>
            <person name="Mendez-Garcia C."/>
            <person name="Mesa V."/>
            <person name="Sprenger R.R."/>
            <person name="Richter M."/>
            <person name="Diez M.S."/>
            <person name="Solano J."/>
            <person name="Bargiela R."/>
            <person name="Golyshina O.V."/>
            <person name="Manteca A."/>
            <person name="Ramos J.L."/>
            <person name="Gallego J.R."/>
            <person name="Llorente I."/>
            <person name="Martins Dos Santos V.A."/>
            <person name="Jensen O.N."/>
            <person name="Pelaez A.I."/>
            <person name="Sanchez J."/>
            <person name="Ferrer M."/>
        </authorList>
    </citation>
    <scope>NUCLEOTIDE SEQUENCE</scope>
</reference>
<dbReference type="InterPro" id="IPR008928">
    <property type="entry name" value="6-hairpin_glycosidase_sf"/>
</dbReference>
<accession>T0ZRM8</accession>
<name>T0ZRM8_9ZZZZ</name>
<dbReference type="EMBL" id="AUZZ01006173">
    <property type="protein sequence ID" value="EQD47127.1"/>
    <property type="molecule type" value="Genomic_DNA"/>
</dbReference>
<reference evidence="1" key="1">
    <citation type="submission" date="2013-08" db="EMBL/GenBank/DDBJ databases">
        <authorList>
            <person name="Mendez C."/>
            <person name="Richter M."/>
            <person name="Ferrer M."/>
            <person name="Sanchez J."/>
        </authorList>
    </citation>
    <scope>NUCLEOTIDE SEQUENCE</scope>
</reference>
<comment type="caution">
    <text evidence="1">The sequence shown here is derived from an EMBL/GenBank/DDBJ whole genome shotgun (WGS) entry which is preliminary data.</text>
</comment>
<dbReference type="PANTHER" id="PTHR42899:SF1">
    <property type="entry name" value="SPERMATOGENESIS-ASSOCIATED PROTEIN 20"/>
    <property type="match status" value="1"/>
</dbReference>
<evidence type="ECO:0000313" key="1">
    <source>
        <dbReference type="EMBL" id="EQD47127.1"/>
    </source>
</evidence>
<proteinExistence type="predicted"/>
<dbReference type="AlphaFoldDB" id="T0ZRM8"/>
<protein>
    <submittedName>
        <fullName evidence="1">Uncharacterized protein</fullName>
    </submittedName>
</protein>
<organism evidence="1">
    <name type="scientific">mine drainage metagenome</name>
    <dbReference type="NCBI Taxonomy" id="410659"/>
    <lineage>
        <taxon>unclassified sequences</taxon>
        <taxon>metagenomes</taxon>
        <taxon>ecological metagenomes</taxon>
    </lineage>
</organism>
<feature type="non-terminal residue" evidence="1">
    <location>
        <position position="138"/>
    </location>
</feature>
<dbReference type="GO" id="GO:0005975">
    <property type="term" value="P:carbohydrate metabolic process"/>
    <property type="evidence" value="ECO:0007669"/>
    <property type="project" value="InterPro"/>
</dbReference>
<dbReference type="PANTHER" id="PTHR42899">
    <property type="entry name" value="SPERMATOGENESIS-ASSOCIATED PROTEIN 20"/>
    <property type="match status" value="1"/>
</dbReference>
<dbReference type="SUPFAM" id="SSF48208">
    <property type="entry name" value="Six-hairpin glycosidases"/>
    <property type="match status" value="1"/>
</dbReference>
<dbReference type="InterPro" id="IPR024705">
    <property type="entry name" value="Ssp411"/>
</dbReference>